<gene>
    <name evidence="3" type="ORF">ABMA28_005935</name>
</gene>
<dbReference type="Pfam" id="PF06477">
    <property type="entry name" value="DUF1091"/>
    <property type="match status" value="1"/>
</dbReference>
<proteinExistence type="predicted"/>
<comment type="caution">
    <text evidence="3">The sequence shown here is derived from an EMBL/GenBank/DDBJ whole genome shotgun (WGS) entry which is preliminary data.</text>
</comment>
<dbReference type="InterPro" id="IPR010512">
    <property type="entry name" value="DUF1091"/>
</dbReference>
<feature type="chain" id="PRO_5044885002" description="MD-2-related lipid-recognition domain-containing protein" evidence="2">
    <location>
        <begin position="25"/>
        <end position="199"/>
    </location>
</feature>
<dbReference type="Proteomes" id="UP001549921">
    <property type="component" value="Unassembled WGS sequence"/>
</dbReference>
<evidence type="ECO:0000256" key="1">
    <source>
        <dbReference type="ARBA" id="ARBA00022729"/>
    </source>
</evidence>
<organism evidence="3 4">
    <name type="scientific">Loxostege sticticalis</name>
    <name type="common">Beet webworm moth</name>
    <dbReference type="NCBI Taxonomy" id="481309"/>
    <lineage>
        <taxon>Eukaryota</taxon>
        <taxon>Metazoa</taxon>
        <taxon>Ecdysozoa</taxon>
        <taxon>Arthropoda</taxon>
        <taxon>Hexapoda</taxon>
        <taxon>Insecta</taxon>
        <taxon>Pterygota</taxon>
        <taxon>Neoptera</taxon>
        <taxon>Endopterygota</taxon>
        <taxon>Lepidoptera</taxon>
        <taxon>Glossata</taxon>
        <taxon>Ditrysia</taxon>
        <taxon>Pyraloidea</taxon>
        <taxon>Crambidae</taxon>
        <taxon>Pyraustinae</taxon>
        <taxon>Loxostege</taxon>
    </lineage>
</organism>
<accession>A0ABD0SNX8</accession>
<dbReference type="Gene3D" id="2.70.220.10">
    <property type="entry name" value="Ganglioside GM2 activator"/>
    <property type="match status" value="1"/>
</dbReference>
<dbReference type="AlphaFoldDB" id="A0ABD0SNX8"/>
<feature type="signal peptide" evidence="2">
    <location>
        <begin position="1"/>
        <end position="24"/>
    </location>
</feature>
<reference evidence="3 4" key="1">
    <citation type="submission" date="2024-06" db="EMBL/GenBank/DDBJ databases">
        <title>A chromosome-level genome assembly of beet webworm, Loxostege sticticalis.</title>
        <authorList>
            <person name="Zhang Y."/>
        </authorList>
    </citation>
    <scope>NUCLEOTIDE SEQUENCE [LARGE SCALE GENOMIC DNA]</scope>
    <source>
        <strain evidence="3">AQ028</strain>
        <tissue evidence="3">Male pupae</tissue>
    </source>
</reference>
<sequence>MVGKRVSSVLSVFVFLNAIFSVLCIVKESQSYGVGKLAFCNKKYFSYCDVVTTPRFVDGVERLFTNHTVTNIVTLGNNFTMAGVFVSQKGVQYKLEHRLCDYLKRNWMKTYLKAARLKLPCPVPPGTYHFNDLELPPSDAPLAMLPGTYQFEGEMYTTVSKERAVGVHYTIHFSDSFKRKRKNMKKNKGGLSIVNDWVF</sequence>
<evidence type="ECO:0000313" key="4">
    <source>
        <dbReference type="Proteomes" id="UP001549921"/>
    </source>
</evidence>
<protein>
    <recommendedName>
        <fullName evidence="5">MD-2-related lipid-recognition domain-containing protein</fullName>
    </recommendedName>
</protein>
<dbReference type="EMBL" id="JBEDNZ010000018">
    <property type="protein sequence ID" value="KAL0821346.1"/>
    <property type="molecule type" value="Genomic_DNA"/>
</dbReference>
<evidence type="ECO:0008006" key="5">
    <source>
        <dbReference type="Google" id="ProtNLM"/>
    </source>
</evidence>
<dbReference type="InterPro" id="IPR036846">
    <property type="entry name" value="GM2-AP_sf"/>
</dbReference>
<evidence type="ECO:0000313" key="3">
    <source>
        <dbReference type="EMBL" id="KAL0821346.1"/>
    </source>
</evidence>
<keyword evidence="1 2" id="KW-0732">Signal</keyword>
<evidence type="ECO:0000256" key="2">
    <source>
        <dbReference type="SAM" id="SignalP"/>
    </source>
</evidence>
<name>A0ABD0SNX8_LOXSC</name>